<keyword evidence="4" id="KW-1185">Reference proteome</keyword>
<name>A0ABQ8U4M9_9EUKA</name>
<keyword evidence="2" id="KW-1133">Transmembrane helix</keyword>
<accession>A0ABQ8U4M9</accession>
<dbReference type="Proteomes" id="UP001141327">
    <property type="component" value="Unassembled WGS sequence"/>
</dbReference>
<evidence type="ECO:0000313" key="4">
    <source>
        <dbReference type="Proteomes" id="UP001141327"/>
    </source>
</evidence>
<gene>
    <name evidence="3" type="ORF">PAPYR_11031</name>
</gene>
<keyword evidence="2" id="KW-0472">Membrane</keyword>
<evidence type="ECO:0000313" key="3">
    <source>
        <dbReference type="EMBL" id="KAJ4454303.1"/>
    </source>
</evidence>
<feature type="transmembrane region" description="Helical" evidence="2">
    <location>
        <begin position="27"/>
        <end position="49"/>
    </location>
</feature>
<feature type="region of interest" description="Disordered" evidence="1">
    <location>
        <begin position="243"/>
        <end position="304"/>
    </location>
</feature>
<dbReference type="EMBL" id="JAPMOS010000167">
    <property type="protein sequence ID" value="KAJ4454303.1"/>
    <property type="molecule type" value="Genomic_DNA"/>
</dbReference>
<reference evidence="3" key="1">
    <citation type="journal article" date="2022" name="bioRxiv">
        <title>Genomics of Preaxostyla Flagellates Illuminates Evolutionary Transitions and the Path Towards Mitochondrial Loss.</title>
        <authorList>
            <person name="Novak L.V.F."/>
            <person name="Treitli S.C."/>
            <person name="Pyrih J."/>
            <person name="Halakuc P."/>
            <person name="Pipaliya S.V."/>
            <person name="Vacek V."/>
            <person name="Brzon O."/>
            <person name="Soukal P."/>
            <person name="Eme L."/>
            <person name="Dacks J.B."/>
            <person name="Karnkowska A."/>
            <person name="Elias M."/>
            <person name="Hampl V."/>
        </authorList>
    </citation>
    <scope>NUCLEOTIDE SEQUENCE</scope>
    <source>
        <strain evidence="3">RCP-MX</strain>
    </source>
</reference>
<feature type="compositionally biased region" description="Low complexity" evidence="1">
    <location>
        <begin position="243"/>
        <end position="268"/>
    </location>
</feature>
<proteinExistence type="predicted"/>
<sequence>MDFSTPDKHRDTGNPYRRRKFCFARDAFFLLVGASLSFYPMMCIIGEWLVKDFCFLYPAILIYILFFSSHFDSSSEPLCPVGSAKRPICVESAPSPTLAQFSGASVEVAVASQPERSGPTLLGVFAGLGPVTRPFLTAPRVVPSGPAPVVSAPAPVVSAPAPVVSAPAPVVSAPPATAAPPATVPLVSVPAAAGSVPVTPVAPLGPMVPLASPFGAPLPAEAAVMATPPVPPVCPFVVPPASARPTAPTPVSSSALLTPASAPPSSGSVEFLRESTPVYQGDGSDDASESGEVPSEGQGESAPDVLTPAQYFALRSSGVFTPDPAPLPPATVPPFLAGAGPAPPVLAGPRGVLVPPGAPVLGAPPGTPLEVMIRTLQEEVAALKAAQAAHAAAAATAAATVPVGVVAAPGRLPNTDVSYKNFTRDGVPEDRSGLAPFVPRFPLSALIDLSEFGADASAFLGGVQPEAVTYARQQFLPCIKPDLLSELPEDFAERDRTTALANMLRLPCPTGFPKGAPLLPPQDCVRA</sequence>
<organism evidence="3 4">
    <name type="scientific">Paratrimastix pyriformis</name>
    <dbReference type="NCBI Taxonomy" id="342808"/>
    <lineage>
        <taxon>Eukaryota</taxon>
        <taxon>Metamonada</taxon>
        <taxon>Preaxostyla</taxon>
        <taxon>Paratrimastigidae</taxon>
        <taxon>Paratrimastix</taxon>
    </lineage>
</organism>
<evidence type="ECO:0000256" key="1">
    <source>
        <dbReference type="SAM" id="MobiDB-lite"/>
    </source>
</evidence>
<evidence type="ECO:0000256" key="2">
    <source>
        <dbReference type="SAM" id="Phobius"/>
    </source>
</evidence>
<protein>
    <submittedName>
        <fullName evidence="3">Uncharacterized protein</fullName>
    </submittedName>
</protein>
<keyword evidence="2" id="KW-0812">Transmembrane</keyword>
<comment type="caution">
    <text evidence="3">The sequence shown here is derived from an EMBL/GenBank/DDBJ whole genome shotgun (WGS) entry which is preliminary data.</text>
</comment>